<keyword evidence="1" id="KW-0472">Membrane</keyword>
<dbReference type="WBParaSite" id="ASIM_0002045601-mRNA-1">
    <property type="protein sequence ID" value="ASIM_0002045601-mRNA-1"/>
    <property type="gene ID" value="ASIM_0002045601"/>
</dbReference>
<proteinExistence type="predicted"/>
<evidence type="ECO:0000256" key="1">
    <source>
        <dbReference type="SAM" id="Phobius"/>
    </source>
</evidence>
<keyword evidence="1" id="KW-1133">Transmembrane helix</keyword>
<gene>
    <name evidence="2" type="ORF">ASIM_LOCUS19839</name>
</gene>
<reference evidence="2 3" key="2">
    <citation type="submission" date="2018-11" db="EMBL/GenBank/DDBJ databases">
        <authorList>
            <consortium name="Pathogen Informatics"/>
        </authorList>
    </citation>
    <scope>NUCLEOTIDE SEQUENCE [LARGE SCALE GENOMIC DNA]</scope>
</reference>
<organism evidence="4">
    <name type="scientific">Anisakis simplex</name>
    <name type="common">Herring worm</name>
    <dbReference type="NCBI Taxonomy" id="6269"/>
    <lineage>
        <taxon>Eukaryota</taxon>
        <taxon>Metazoa</taxon>
        <taxon>Ecdysozoa</taxon>
        <taxon>Nematoda</taxon>
        <taxon>Chromadorea</taxon>
        <taxon>Rhabditida</taxon>
        <taxon>Spirurina</taxon>
        <taxon>Ascaridomorpha</taxon>
        <taxon>Ascaridoidea</taxon>
        <taxon>Anisakidae</taxon>
        <taxon>Anisakis</taxon>
        <taxon>Anisakis simplex complex</taxon>
    </lineage>
</organism>
<sequence>MIVSVLGFSLVCLALFVVMIGIASLGLALFVILKDRLFPVDASAHIGQQSSRAQLNHGVAHPPAHNPNFYNGSSFLVLSIPANGHAADDIDGFHKFNRVYPLSGQDLNGSDV</sequence>
<reference evidence="4" key="1">
    <citation type="submission" date="2017-02" db="UniProtKB">
        <authorList>
            <consortium name="WormBaseParasite"/>
        </authorList>
    </citation>
    <scope>IDENTIFICATION</scope>
</reference>
<evidence type="ECO:0000313" key="3">
    <source>
        <dbReference type="Proteomes" id="UP000267096"/>
    </source>
</evidence>
<feature type="transmembrane region" description="Helical" evidence="1">
    <location>
        <begin position="6"/>
        <end position="33"/>
    </location>
</feature>
<accession>A0A0M3KHJ1</accession>
<protein>
    <submittedName>
        <fullName evidence="4">Secreted protein</fullName>
    </submittedName>
</protein>
<evidence type="ECO:0000313" key="2">
    <source>
        <dbReference type="EMBL" id="VDK72509.1"/>
    </source>
</evidence>
<dbReference type="OrthoDB" id="10639230at2759"/>
<dbReference type="EMBL" id="UYRR01038078">
    <property type="protein sequence ID" value="VDK72509.1"/>
    <property type="molecule type" value="Genomic_DNA"/>
</dbReference>
<dbReference type="AlphaFoldDB" id="A0A0M3KHJ1"/>
<name>A0A0M3KHJ1_ANISI</name>
<keyword evidence="3" id="KW-1185">Reference proteome</keyword>
<keyword evidence="1" id="KW-0812">Transmembrane</keyword>
<evidence type="ECO:0000313" key="4">
    <source>
        <dbReference type="WBParaSite" id="ASIM_0002045601-mRNA-1"/>
    </source>
</evidence>
<dbReference type="Proteomes" id="UP000267096">
    <property type="component" value="Unassembled WGS sequence"/>
</dbReference>